<gene>
    <name evidence="1" type="ORF">SMN809_LOCUS26641</name>
</gene>
<dbReference type="Proteomes" id="UP000676336">
    <property type="component" value="Unassembled WGS sequence"/>
</dbReference>
<reference evidence="1" key="1">
    <citation type="submission" date="2021-02" db="EMBL/GenBank/DDBJ databases">
        <authorList>
            <person name="Nowell W R."/>
        </authorList>
    </citation>
    <scope>NUCLEOTIDE SEQUENCE</scope>
</reference>
<evidence type="ECO:0000313" key="1">
    <source>
        <dbReference type="EMBL" id="CAF4313584.1"/>
    </source>
</evidence>
<sequence length="78" mass="9473">MRTHYYSSLILPLLRRMFNLQKLYLQLEIDSYKEFIDGNDLKENIINYMSQLNNFTFNIRVIKHSPNLMNLPSNEYIQ</sequence>
<accession>A0A8S2U012</accession>
<proteinExistence type="predicted"/>
<evidence type="ECO:0000313" key="2">
    <source>
        <dbReference type="Proteomes" id="UP000676336"/>
    </source>
</evidence>
<dbReference type="AlphaFoldDB" id="A0A8S2U012"/>
<organism evidence="1 2">
    <name type="scientific">Rotaria magnacalcarata</name>
    <dbReference type="NCBI Taxonomy" id="392030"/>
    <lineage>
        <taxon>Eukaryota</taxon>
        <taxon>Metazoa</taxon>
        <taxon>Spiralia</taxon>
        <taxon>Gnathifera</taxon>
        <taxon>Rotifera</taxon>
        <taxon>Eurotatoria</taxon>
        <taxon>Bdelloidea</taxon>
        <taxon>Philodinida</taxon>
        <taxon>Philodinidae</taxon>
        <taxon>Rotaria</taxon>
    </lineage>
</organism>
<comment type="caution">
    <text evidence="1">The sequence shown here is derived from an EMBL/GenBank/DDBJ whole genome shotgun (WGS) entry which is preliminary data.</text>
</comment>
<dbReference type="EMBL" id="CAJOBI010038693">
    <property type="protein sequence ID" value="CAF4313584.1"/>
    <property type="molecule type" value="Genomic_DNA"/>
</dbReference>
<feature type="non-terminal residue" evidence="1">
    <location>
        <position position="78"/>
    </location>
</feature>
<protein>
    <submittedName>
        <fullName evidence="1">Uncharacterized protein</fullName>
    </submittedName>
</protein>
<name>A0A8S2U012_9BILA</name>